<dbReference type="PANTHER" id="PTHR48043:SF145">
    <property type="entry name" value="FI06409P-RELATED"/>
    <property type="match status" value="1"/>
</dbReference>
<organism evidence="7">
    <name type="scientific">Harpegnathos saltator</name>
    <name type="common">Jerdon's jumping ant</name>
    <dbReference type="NCBI Taxonomy" id="610380"/>
    <lineage>
        <taxon>Eukaryota</taxon>
        <taxon>Metazoa</taxon>
        <taxon>Ecdysozoa</taxon>
        <taxon>Arthropoda</taxon>
        <taxon>Hexapoda</taxon>
        <taxon>Insecta</taxon>
        <taxon>Pterygota</taxon>
        <taxon>Neoptera</taxon>
        <taxon>Endopterygota</taxon>
        <taxon>Hymenoptera</taxon>
        <taxon>Apocrita</taxon>
        <taxon>Aculeata</taxon>
        <taxon>Formicoidea</taxon>
        <taxon>Formicidae</taxon>
        <taxon>Ponerinae</taxon>
        <taxon>Ponerini</taxon>
        <taxon>Harpegnathos</taxon>
    </lineage>
</organism>
<dbReference type="OrthoDB" id="5835829at2759"/>
<evidence type="ECO:0000256" key="1">
    <source>
        <dbReference type="ARBA" id="ARBA00009995"/>
    </source>
</evidence>
<dbReference type="AlphaFoldDB" id="E2BU26"/>
<dbReference type="GO" id="GO:0016020">
    <property type="term" value="C:membrane"/>
    <property type="evidence" value="ECO:0007669"/>
    <property type="project" value="UniProtKB-SubCell"/>
</dbReference>
<dbReference type="Proteomes" id="UP000008237">
    <property type="component" value="Unassembled WGS sequence"/>
</dbReference>
<dbReference type="PROSITE" id="PS00375">
    <property type="entry name" value="UDPGT"/>
    <property type="match status" value="1"/>
</dbReference>
<evidence type="ECO:0000256" key="2">
    <source>
        <dbReference type="ARBA" id="ARBA00022676"/>
    </source>
</evidence>
<gene>
    <name evidence="6" type="ORF">EAI_04459</name>
</gene>
<dbReference type="InterPro" id="IPR035595">
    <property type="entry name" value="UDP_glycos_trans_CS"/>
</dbReference>
<evidence type="ECO:0000313" key="6">
    <source>
        <dbReference type="EMBL" id="EFN80800.1"/>
    </source>
</evidence>
<dbReference type="STRING" id="610380.E2BU26"/>
<comment type="catalytic activity">
    <reaction evidence="5">
        <text>glucuronate acceptor + UDP-alpha-D-glucuronate = acceptor beta-D-glucuronoside + UDP + H(+)</text>
        <dbReference type="Rhea" id="RHEA:21032"/>
        <dbReference type="ChEBI" id="CHEBI:15378"/>
        <dbReference type="ChEBI" id="CHEBI:58052"/>
        <dbReference type="ChEBI" id="CHEBI:58223"/>
        <dbReference type="ChEBI" id="CHEBI:132367"/>
        <dbReference type="ChEBI" id="CHEBI:132368"/>
        <dbReference type="EC" id="2.4.1.17"/>
    </reaction>
</comment>
<reference evidence="6 7" key="1">
    <citation type="journal article" date="2010" name="Science">
        <title>Genomic comparison of the ants Camponotus floridanus and Harpegnathos saltator.</title>
        <authorList>
            <person name="Bonasio R."/>
            <person name="Zhang G."/>
            <person name="Ye C."/>
            <person name="Mutti N.S."/>
            <person name="Fang X."/>
            <person name="Qin N."/>
            <person name="Donahue G."/>
            <person name="Yang P."/>
            <person name="Li Q."/>
            <person name="Li C."/>
            <person name="Zhang P."/>
            <person name="Huang Z."/>
            <person name="Berger S.L."/>
            <person name="Reinberg D."/>
            <person name="Wang J."/>
            <person name="Liebig J."/>
        </authorList>
    </citation>
    <scope>NUCLEOTIDE SEQUENCE [LARGE SCALE GENOMIC DNA]</scope>
    <source>
        <strain evidence="6 7">R22 G/1</strain>
    </source>
</reference>
<feature type="transmembrane region" description="Helical" evidence="5">
    <location>
        <begin position="426"/>
        <end position="452"/>
    </location>
</feature>
<dbReference type="GO" id="GO:0015020">
    <property type="term" value="F:glucuronosyltransferase activity"/>
    <property type="evidence" value="ECO:0007669"/>
    <property type="project" value="UniProtKB-EC"/>
</dbReference>
<accession>E2BU26</accession>
<keyword evidence="5" id="KW-0472">Membrane</keyword>
<keyword evidence="7" id="KW-1185">Reference proteome</keyword>
<dbReference type="InterPro" id="IPR002213">
    <property type="entry name" value="UDP_glucos_trans"/>
</dbReference>
<dbReference type="EMBL" id="GL450575">
    <property type="protein sequence ID" value="EFN80800.1"/>
    <property type="molecule type" value="Genomic_DNA"/>
</dbReference>
<dbReference type="OMA" id="PYVMDSV"/>
<name>E2BU26_HARSA</name>
<proteinExistence type="inferred from homology"/>
<dbReference type="FunFam" id="3.40.50.2000:FF:000050">
    <property type="entry name" value="UDP-glucuronosyltransferase"/>
    <property type="match status" value="1"/>
</dbReference>
<evidence type="ECO:0000256" key="5">
    <source>
        <dbReference type="RuleBase" id="RU362059"/>
    </source>
</evidence>
<evidence type="ECO:0000256" key="4">
    <source>
        <dbReference type="RuleBase" id="RU003718"/>
    </source>
</evidence>
<keyword evidence="2 4" id="KW-0328">Glycosyltransferase</keyword>
<dbReference type="CDD" id="cd03784">
    <property type="entry name" value="GT1_Gtf-like"/>
    <property type="match status" value="1"/>
</dbReference>
<dbReference type="PANTHER" id="PTHR48043">
    <property type="entry name" value="EG:EG0003.4 PROTEIN-RELATED"/>
    <property type="match status" value="1"/>
</dbReference>
<protein>
    <recommendedName>
        <fullName evidence="5">UDP-glucuronosyltransferase</fullName>
        <ecNumber evidence="5">2.4.1.17</ecNumber>
    </recommendedName>
</protein>
<dbReference type="InParanoid" id="E2BU26"/>
<dbReference type="EC" id="2.4.1.17" evidence="5"/>
<comment type="subcellular location">
    <subcellularLocation>
        <location evidence="5">Membrane</location>
        <topology evidence="5">Single-pass membrane protein</topology>
    </subcellularLocation>
</comment>
<keyword evidence="5" id="KW-0812">Transmembrane</keyword>
<sequence length="465" mass="53435">MRALAGRGHNVTVVSTIPLKNPPSNYKNIDLSFSYEKKDCTELRHMGAYAILHKNMQEANELCKKQLFSPAIDHLIAANETFHAIIIEQLWYQCYYVLVKHYNFPVLMGFLSVGNLPYVMDSVGNPDDPSMNPDMAYPFTDRMTLNERIWNILYTTWTRLYYRYWHLPRAQRIANEWAPGISVYDIDKNFSLVILGNNHVFGYPKPLLPHVIEVHSLQITEKPDPLPEEIQEFLDSARDGAIYFSLGSNLQTHQLPAGPLTALCNALSSLKQRVLWKHGGNMAIHPANIKFVKWAPQQAVLAHPRVIAYVMQGGLQSLQEAVHHSVPVVAIPFFGDQLFNARKILDAGIGLTLDIDTMTEGSIVQTLTEIVENKTYLNNIRRMSAIVKDELIKPMERAIWSVEHVLKFPDSRHLRYHGRDISWLDYYAPFLCWSVFLVVLLYISYRIIIAFVKCKWISDLKRKLE</sequence>
<comment type="similarity">
    <text evidence="1 4">Belongs to the UDP-glycosyltransferase family.</text>
</comment>
<keyword evidence="5" id="KW-1133">Transmembrane helix</keyword>
<dbReference type="Gene3D" id="3.40.50.2000">
    <property type="entry name" value="Glycogen Phosphorylase B"/>
    <property type="match status" value="1"/>
</dbReference>
<dbReference type="SUPFAM" id="SSF53756">
    <property type="entry name" value="UDP-Glycosyltransferase/glycogen phosphorylase"/>
    <property type="match status" value="1"/>
</dbReference>
<dbReference type="Pfam" id="PF00201">
    <property type="entry name" value="UDPGT"/>
    <property type="match status" value="1"/>
</dbReference>
<evidence type="ECO:0000313" key="7">
    <source>
        <dbReference type="Proteomes" id="UP000008237"/>
    </source>
</evidence>
<evidence type="ECO:0000256" key="3">
    <source>
        <dbReference type="ARBA" id="ARBA00022679"/>
    </source>
</evidence>
<dbReference type="InterPro" id="IPR050271">
    <property type="entry name" value="UDP-glycosyltransferase"/>
</dbReference>
<keyword evidence="3 4" id="KW-0808">Transferase</keyword>